<dbReference type="EMBL" id="CP016076">
    <property type="protein sequence ID" value="APU16529.1"/>
    <property type="molecule type" value="Genomic_DNA"/>
</dbReference>
<evidence type="ECO:0000313" key="1">
    <source>
        <dbReference type="EMBL" id="APU16529.1"/>
    </source>
</evidence>
<accession>A0AAC9LHQ1</accession>
<dbReference type="Proteomes" id="UP000185511">
    <property type="component" value="Chromosome"/>
</dbReference>
<gene>
    <name evidence="1" type="ORF">UA74_22555</name>
</gene>
<reference evidence="2" key="1">
    <citation type="submission" date="2016-06" db="EMBL/GenBank/DDBJ databases">
        <title>Complete genome sequence of Actinoalloteichus fjordicus DSM 46855 (=ADI127-17), type strain of the new species Actinoalloteichus fjordicus.</title>
        <authorList>
            <person name="Ruckert C."/>
            <person name="Nouioui I."/>
            <person name="Willmese J."/>
            <person name="van Wezel G."/>
            <person name="Klenk H.-P."/>
            <person name="Kalinowski J."/>
            <person name="Zotchev S.B."/>
        </authorList>
    </citation>
    <scope>NUCLEOTIDE SEQUENCE [LARGE SCALE GENOMIC DNA]</scope>
    <source>
        <strain evidence="2">ADI127-7</strain>
    </source>
</reference>
<dbReference type="AlphaFoldDB" id="A0AAC9LHQ1"/>
<dbReference type="RefSeq" id="WP_157434381.1">
    <property type="nucleotide sequence ID" value="NZ_CP016076.1"/>
</dbReference>
<evidence type="ECO:0000313" key="2">
    <source>
        <dbReference type="Proteomes" id="UP000185511"/>
    </source>
</evidence>
<sequence length="113" mass="12640">MTITVSMLAGYGEGPLFFDMDDTMRCNHTVAEAASYLGLSKATATDLEDWDQEYQRTLDHTYPPDSRFPSPEAKRAWIERGKELAARIKQDSSIVASVDYQANGCYENGTCVF</sequence>
<keyword evidence="2" id="KW-1185">Reference proteome</keyword>
<protein>
    <submittedName>
        <fullName evidence="1">Uncharacterized protein</fullName>
    </submittedName>
</protein>
<name>A0AAC9LHQ1_9PSEU</name>
<organism evidence="1 2">
    <name type="scientific">Actinoalloteichus fjordicus</name>
    <dbReference type="NCBI Taxonomy" id="1612552"/>
    <lineage>
        <taxon>Bacteria</taxon>
        <taxon>Bacillati</taxon>
        <taxon>Actinomycetota</taxon>
        <taxon>Actinomycetes</taxon>
        <taxon>Pseudonocardiales</taxon>
        <taxon>Pseudonocardiaceae</taxon>
        <taxon>Actinoalloteichus</taxon>
    </lineage>
</organism>
<proteinExistence type="predicted"/>
<dbReference type="KEGG" id="acad:UA74_22555"/>